<dbReference type="NCBIfam" id="NF007038">
    <property type="entry name" value="PRK09496.2-6"/>
    <property type="match status" value="1"/>
</dbReference>
<dbReference type="InterPro" id="IPR036721">
    <property type="entry name" value="RCK_C_sf"/>
</dbReference>
<keyword evidence="2" id="KW-0813">Transport</keyword>
<dbReference type="RefSeq" id="WP_147100355.1">
    <property type="nucleotide sequence ID" value="NZ_VOOS01000003.1"/>
</dbReference>
<dbReference type="PANTHER" id="PTHR43833">
    <property type="entry name" value="POTASSIUM CHANNEL PROTEIN 2-RELATED-RELATED"/>
    <property type="match status" value="1"/>
</dbReference>
<dbReference type="GO" id="GO:0005886">
    <property type="term" value="C:plasma membrane"/>
    <property type="evidence" value="ECO:0007669"/>
    <property type="project" value="InterPro"/>
</dbReference>
<feature type="domain" description="RCK N-terminal" evidence="7">
    <location>
        <begin position="1"/>
        <end position="121"/>
    </location>
</feature>
<dbReference type="SUPFAM" id="SSF51735">
    <property type="entry name" value="NAD(P)-binding Rossmann-fold domains"/>
    <property type="match status" value="2"/>
</dbReference>
<dbReference type="Pfam" id="PF02254">
    <property type="entry name" value="TrkA_N"/>
    <property type="match status" value="2"/>
</dbReference>
<dbReference type="SUPFAM" id="SSF116726">
    <property type="entry name" value="TrkA C-terminal domain-like"/>
    <property type="match status" value="2"/>
</dbReference>
<gene>
    <name evidence="9" type="primary">trkA</name>
    <name evidence="9" type="ORF">FRY74_08105</name>
</gene>
<sequence>MRIIIAGAGEVGFHIAKMMASEAQDLYLIDGNEKRLNYVQSHIDVFPVKGDATNIQLLKEIKISSCDLLIAATSSEETNMLICITGKKLGAKKTIARINNYETSLGELQSFYKELGVDTIISPVELASKEIKRLITQSAFTDDYEFENGKLTVFGIAINEKSPLKANSIVDTSYLNPNLSFKPLAILRQGETIMIEANTVILENDIVYFISTPEGISEVTKICGQDCFQIKNIMILGASRIGILAAEILEKKYNITLIEEDKEKATEVAERLKKTLVINADGRDVSILEEENIGDMDAFIALTADSETNIISSLVAKSHGVRKTIARVENMDYINLSQNIGIDTLINKKIIAANEIFKFIRKGEVEAIANLHGVDAEIIEFNVKADTKITTKTLREIKFPESANVAGVIRDNKGVIPFGGFQLKDGDKVVVFCSSKSIHEVEEFFQN</sequence>
<name>A0A5C6RSG0_9FLAO</name>
<evidence type="ECO:0000313" key="10">
    <source>
        <dbReference type="Proteomes" id="UP000321721"/>
    </source>
</evidence>
<dbReference type="Pfam" id="PF02080">
    <property type="entry name" value="TrkA_C"/>
    <property type="match status" value="1"/>
</dbReference>
<dbReference type="PROSITE" id="PS51202">
    <property type="entry name" value="RCK_C"/>
    <property type="match status" value="2"/>
</dbReference>
<dbReference type="OrthoDB" id="9775180at2"/>
<evidence type="ECO:0000256" key="2">
    <source>
        <dbReference type="ARBA" id="ARBA00022448"/>
    </source>
</evidence>
<dbReference type="AlphaFoldDB" id="A0A5C6RSG0"/>
<feature type="domain" description="RCK N-terminal" evidence="7">
    <location>
        <begin position="230"/>
        <end position="346"/>
    </location>
</feature>
<keyword evidence="10" id="KW-1185">Reference proteome</keyword>
<dbReference type="InterPro" id="IPR006037">
    <property type="entry name" value="RCK_C"/>
</dbReference>
<keyword evidence="6" id="KW-0406">Ion transport</keyword>
<evidence type="ECO:0000256" key="4">
    <source>
        <dbReference type="ARBA" id="ARBA00022958"/>
    </source>
</evidence>
<dbReference type="NCBIfam" id="NF007039">
    <property type="entry name" value="PRK09496.3-2"/>
    <property type="match status" value="1"/>
</dbReference>
<dbReference type="InterPro" id="IPR050721">
    <property type="entry name" value="Trk_Ktr_HKT_K-transport"/>
</dbReference>
<dbReference type="PROSITE" id="PS51201">
    <property type="entry name" value="RCK_N"/>
    <property type="match status" value="2"/>
</dbReference>
<evidence type="ECO:0000256" key="3">
    <source>
        <dbReference type="ARBA" id="ARBA00022538"/>
    </source>
</evidence>
<feature type="domain" description="RCK C-terminal" evidence="8">
    <location>
        <begin position="141"/>
        <end position="225"/>
    </location>
</feature>
<accession>A0A5C6RSG0</accession>
<keyword evidence="3" id="KW-0633">Potassium transport</keyword>
<feature type="domain" description="RCK C-terminal" evidence="8">
    <location>
        <begin position="366"/>
        <end position="447"/>
    </location>
</feature>
<dbReference type="Gene3D" id="3.30.70.1450">
    <property type="entry name" value="Regulator of K+ conductance, C-terminal domain"/>
    <property type="match status" value="2"/>
</dbReference>
<organism evidence="9 10">
    <name type="scientific">Vicingus serpentipes</name>
    <dbReference type="NCBI Taxonomy" id="1926625"/>
    <lineage>
        <taxon>Bacteria</taxon>
        <taxon>Pseudomonadati</taxon>
        <taxon>Bacteroidota</taxon>
        <taxon>Flavobacteriia</taxon>
        <taxon>Flavobacteriales</taxon>
        <taxon>Vicingaceae</taxon>
        <taxon>Vicingus</taxon>
    </lineage>
</organism>
<dbReference type="NCBIfam" id="NF007031">
    <property type="entry name" value="PRK09496.1-2"/>
    <property type="match status" value="1"/>
</dbReference>
<dbReference type="Gene3D" id="3.40.50.720">
    <property type="entry name" value="NAD(P)-binding Rossmann-like Domain"/>
    <property type="match status" value="2"/>
</dbReference>
<protein>
    <recommendedName>
        <fullName evidence="1">Trk system potassium uptake protein TrkA</fullName>
    </recommendedName>
</protein>
<proteinExistence type="predicted"/>
<evidence type="ECO:0000259" key="7">
    <source>
        <dbReference type="PROSITE" id="PS51201"/>
    </source>
</evidence>
<dbReference type="EMBL" id="VOOS01000003">
    <property type="protein sequence ID" value="TXB65376.1"/>
    <property type="molecule type" value="Genomic_DNA"/>
</dbReference>
<dbReference type="PRINTS" id="PR00335">
    <property type="entry name" value="KUPTAKETRKA"/>
</dbReference>
<evidence type="ECO:0000256" key="1">
    <source>
        <dbReference type="ARBA" id="ARBA00017378"/>
    </source>
</evidence>
<keyword evidence="5" id="KW-0520">NAD</keyword>
<evidence type="ECO:0000313" key="9">
    <source>
        <dbReference type="EMBL" id="TXB65376.1"/>
    </source>
</evidence>
<dbReference type="InterPro" id="IPR003148">
    <property type="entry name" value="RCK_N"/>
</dbReference>
<evidence type="ECO:0000256" key="5">
    <source>
        <dbReference type="ARBA" id="ARBA00023027"/>
    </source>
</evidence>
<dbReference type="GO" id="GO:0015079">
    <property type="term" value="F:potassium ion transmembrane transporter activity"/>
    <property type="evidence" value="ECO:0007669"/>
    <property type="project" value="InterPro"/>
</dbReference>
<comment type="caution">
    <text evidence="9">The sequence shown here is derived from an EMBL/GenBank/DDBJ whole genome shotgun (WGS) entry which is preliminary data.</text>
</comment>
<evidence type="ECO:0000259" key="8">
    <source>
        <dbReference type="PROSITE" id="PS51202"/>
    </source>
</evidence>
<dbReference type="PANTHER" id="PTHR43833:SF5">
    <property type="entry name" value="TRK SYSTEM POTASSIUM UPTAKE PROTEIN TRKA"/>
    <property type="match status" value="1"/>
</dbReference>
<evidence type="ECO:0000256" key="6">
    <source>
        <dbReference type="ARBA" id="ARBA00023065"/>
    </source>
</evidence>
<dbReference type="InterPro" id="IPR006036">
    <property type="entry name" value="K_uptake_TrkA"/>
</dbReference>
<dbReference type="Proteomes" id="UP000321721">
    <property type="component" value="Unassembled WGS sequence"/>
</dbReference>
<dbReference type="InterPro" id="IPR036291">
    <property type="entry name" value="NAD(P)-bd_dom_sf"/>
</dbReference>
<keyword evidence="4" id="KW-0630">Potassium</keyword>
<reference evidence="9 10" key="1">
    <citation type="submission" date="2019-08" db="EMBL/GenBank/DDBJ databases">
        <title>Genome of Vicingus serpentipes NCIMB 15042.</title>
        <authorList>
            <person name="Bowman J.P."/>
        </authorList>
    </citation>
    <scope>NUCLEOTIDE SEQUENCE [LARGE SCALE GENOMIC DNA]</scope>
    <source>
        <strain evidence="9 10">NCIMB 15042</strain>
    </source>
</reference>